<dbReference type="InterPro" id="IPR002048">
    <property type="entry name" value="EF_hand_dom"/>
</dbReference>
<dbReference type="CDD" id="cd00051">
    <property type="entry name" value="EFh"/>
    <property type="match status" value="1"/>
</dbReference>
<evidence type="ECO:0000256" key="1">
    <source>
        <dbReference type="ARBA" id="ARBA00022723"/>
    </source>
</evidence>
<dbReference type="InterPro" id="IPR011992">
    <property type="entry name" value="EF-hand-dom_pair"/>
</dbReference>
<evidence type="ECO:0000256" key="4">
    <source>
        <dbReference type="SAM" id="MobiDB-lite"/>
    </source>
</evidence>
<evidence type="ECO:0000313" key="7">
    <source>
        <dbReference type="Proteomes" id="UP000292136"/>
    </source>
</evidence>
<feature type="compositionally biased region" description="Low complexity" evidence="4">
    <location>
        <begin position="1"/>
        <end position="10"/>
    </location>
</feature>
<gene>
    <name evidence="6" type="ORF">EV678_0048</name>
</gene>
<feature type="region of interest" description="Disordered" evidence="4">
    <location>
        <begin position="159"/>
        <end position="210"/>
    </location>
</feature>
<dbReference type="PANTHER" id="PTHR34524:SF6">
    <property type="entry name" value="CALCYPHOSINE LIKE"/>
    <property type="match status" value="1"/>
</dbReference>
<evidence type="ECO:0000313" key="6">
    <source>
        <dbReference type="EMBL" id="RZT89268.1"/>
    </source>
</evidence>
<feature type="region of interest" description="Disordered" evidence="4">
    <location>
        <begin position="236"/>
        <end position="279"/>
    </location>
</feature>
<dbReference type="Gene3D" id="1.10.238.10">
    <property type="entry name" value="EF-hand"/>
    <property type="match status" value="2"/>
</dbReference>
<dbReference type="Proteomes" id="UP000292136">
    <property type="component" value="Unassembled WGS sequence"/>
</dbReference>
<evidence type="ECO:0000259" key="5">
    <source>
        <dbReference type="PROSITE" id="PS50222"/>
    </source>
</evidence>
<dbReference type="Pfam" id="PF13202">
    <property type="entry name" value="EF-hand_5"/>
    <property type="match status" value="2"/>
</dbReference>
<sequence>MSSISSVGSSAAQYAGVSSHRRPDPSKMVEDIFSKLDTKGQGYLEKSDLESALSGLGSDSSASVDDVFSTLDGDGDGKVTKDEMSSTLQKLADELDSQFNASRMSAAQGGGMRPPPPPPAESEEDEGYTQDELSAIASATDDSNLSELMNSLAANFDAADANGDGKVTQQEAMAYQESADAAGSGSATAAANGMPPPPPGGRGGDEGLTLDQVKSMASDTSDSKLSELLNTISSNFDAADANGDGKVTQQEAMAYQESTQTSSDSSSSGDSSSTSASNEAAVLKRIMDLVQSYGSGSGSNFSQLLSSISTSA</sequence>
<feature type="region of interest" description="Disordered" evidence="4">
    <location>
        <begin position="51"/>
        <end position="142"/>
    </location>
</feature>
<feature type="region of interest" description="Disordered" evidence="4">
    <location>
        <begin position="1"/>
        <end position="33"/>
    </location>
</feature>
<protein>
    <submittedName>
        <fullName evidence="6">EF hand domain-containing protein</fullName>
    </submittedName>
</protein>
<dbReference type="InterPro" id="IPR018247">
    <property type="entry name" value="EF_Hand_1_Ca_BS"/>
</dbReference>
<feature type="domain" description="EF-hand" evidence="5">
    <location>
        <begin position="24"/>
        <end position="58"/>
    </location>
</feature>
<dbReference type="SMART" id="SM00054">
    <property type="entry name" value="EFh"/>
    <property type="match status" value="4"/>
</dbReference>
<name>A0ABY0INX7_9RHOO</name>
<feature type="compositionally biased region" description="Low complexity" evidence="4">
    <location>
        <begin position="178"/>
        <end position="193"/>
    </location>
</feature>
<feature type="domain" description="EF-hand" evidence="5">
    <location>
        <begin position="59"/>
        <end position="94"/>
    </location>
</feature>
<keyword evidence="7" id="KW-1185">Reference proteome</keyword>
<reference evidence="6 7" key="1">
    <citation type="submission" date="2019-02" db="EMBL/GenBank/DDBJ databases">
        <title>Genomic Encyclopedia of Type Strains, Phase IV (KMG-IV): sequencing the most valuable type-strain genomes for metagenomic binning, comparative biology and taxonomic classification.</title>
        <authorList>
            <person name="Goeker M."/>
        </authorList>
    </citation>
    <scope>NUCLEOTIDE SEQUENCE [LARGE SCALE GENOMIC DNA]</scope>
    <source>
        <strain evidence="6 7">DSM 21223</strain>
    </source>
</reference>
<dbReference type="RefSeq" id="WP_130458083.1">
    <property type="nucleotide sequence ID" value="NZ_SHKM01000001.1"/>
</dbReference>
<keyword evidence="1" id="KW-0479">Metal-binding</keyword>
<dbReference type="EMBL" id="SHKM01000001">
    <property type="protein sequence ID" value="RZT89268.1"/>
    <property type="molecule type" value="Genomic_DNA"/>
</dbReference>
<proteinExistence type="predicted"/>
<keyword evidence="2" id="KW-0677">Repeat</keyword>
<organism evidence="6 7">
    <name type="scientific">Azospira oryzae</name>
    <dbReference type="NCBI Taxonomy" id="146939"/>
    <lineage>
        <taxon>Bacteria</taxon>
        <taxon>Pseudomonadati</taxon>
        <taxon>Pseudomonadota</taxon>
        <taxon>Betaproteobacteria</taxon>
        <taxon>Rhodocyclales</taxon>
        <taxon>Rhodocyclaceae</taxon>
        <taxon>Azospira</taxon>
    </lineage>
</organism>
<evidence type="ECO:0000256" key="2">
    <source>
        <dbReference type="ARBA" id="ARBA00022737"/>
    </source>
</evidence>
<comment type="caution">
    <text evidence="6">The sequence shown here is derived from an EMBL/GenBank/DDBJ whole genome shotgun (WGS) entry which is preliminary data.</text>
</comment>
<feature type="compositionally biased region" description="Basic and acidic residues" evidence="4">
    <location>
        <begin position="75"/>
        <end position="84"/>
    </location>
</feature>
<dbReference type="PROSITE" id="PS00018">
    <property type="entry name" value="EF_HAND_1"/>
    <property type="match status" value="1"/>
</dbReference>
<dbReference type="InterPro" id="IPR051581">
    <property type="entry name" value="Ca-bind"/>
</dbReference>
<dbReference type="PROSITE" id="PS50222">
    <property type="entry name" value="EF_HAND_2"/>
    <property type="match status" value="2"/>
</dbReference>
<feature type="compositionally biased region" description="Low complexity" evidence="4">
    <location>
        <begin position="258"/>
        <end position="277"/>
    </location>
</feature>
<evidence type="ECO:0000256" key="3">
    <source>
        <dbReference type="ARBA" id="ARBA00022837"/>
    </source>
</evidence>
<accession>A0ABY0INX7</accession>
<feature type="compositionally biased region" description="Basic and acidic residues" evidence="4">
    <location>
        <begin position="21"/>
        <end position="33"/>
    </location>
</feature>
<feature type="compositionally biased region" description="Low complexity" evidence="4">
    <location>
        <begin position="51"/>
        <end position="67"/>
    </location>
</feature>
<keyword evidence="3" id="KW-0106">Calcium</keyword>
<dbReference type="SUPFAM" id="SSF47473">
    <property type="entry name" value="EF-hand"/>
    <property type="match status" value="1"/>
</dbReference>
<dbReference type="Pfam" id="PF13499">
    <property type="entry name" value="EF-hand_7"/>
    <property type="match status" value="1"/>
</dbReference>
<dbReference type="PANTHER" id="PTHR34524">
    <property type="entry name" value="CALCYPHOSIN"/>
    <property type="match status" value="1"/>
</dbReference>